<comment type="caution">
    <text evidence="3">The sequence shown here is derived from an EMBL/GenBank/DDBJ whole genome shotgun (WGS) entry which is preliminary data.</text>
</comment>
<dbReference type="InterPro" id="IPR013154">
    <property type="entry name" value="ADH-like_N"/>
</dbReference>
<dbReference type="CDD" id="cd05289">
    <property type="entry name" value="MDR_like_2"/>
    <property type="match status" value="1"/>
</dbReference>
<sequence length="312" mass="34069">MRAWFYAKYGGPNVLQTGELPEPELRGPRDVAIKVHAVALNPVDYKRRQGVLKMLLQETWPHIVGYDFSGVVTKCGDEVDKFVVGDEVFGMLPHDSNGALADFIVVEASYISKKPSNLTHVEAAALPLVTLTALQCFRLGQLSENKKVLITGGAGGVGSMAIQIAKAVFKAETVATTASAKKLERMRLLGADEVVDYVHERFEQTPTWKSFPTSGDLQGVSISYLLGAILDCLSSSVTRRARQAQISYDYLFSVADGAIMDEVRALAEQRTITPVIDKVFPFEKAGTAMEYLEAGHAMGKVIVRLIDRTKAC</sequence>
<dbReference type="GO" id="GO:0016491">
    <property type="term" value="F:oxidoreductase activity"/>
    <property type="evidence" value="ECO:0007669"/>
    <property type="project" value="UniProtKB-KW"/>
</dbReference>
<protein>
    <recommendedName>
        <fullName evidence="2">Enoyl reductase (ER) domain-containing protein</fullName>
    </recommendedName>
</protein>
<dbReference type="EMBL" id="JAGDFL010000050">
    <property type="protein sequence ID" value="KAG7399574.1"/>
    <property type="molecule type" value="Genomic_DNA"/>
</dbReference>
<feature type="domain" description="Enoyl reductase (ER)" evidence="2">
    <location>
        <begin position="10"/>
        <end position="303"/>
    </location>
</feature>
<name>A0A8T1X2T5_9STRA</name>
<evidence type="ECO:0000256" key="1">
    <source>
        <dbReference type="ARBA" id="ARBA00023002"/>
    </source>
</evidence>
<keyword evidence="1" id="KW-0560">Oxidoreductase</keyword>
<reference evidence="3" key="1">
    <citation type="submission" date="2021-02" db="EMBL/GenBank/DDBJ databases">
        <authorList>
            <person name="Palmer J.M."/>
        </authorList>
    </citation>
    <scope>NUCLEOTIDE SEQUENCE</scope>
    <source>
        <strain evidence="3">SCRP23</strain>
    </source>
</reference>
<evidence type="ECO:0000313" key="3">
    <source>
        <dbReference type="EMBL" id="KAG7399574.1"/>
    </source>
</evidence>
<gene>
    <name evidence="3" type="ORF">PHYBOEH_008569</name>
</gene>
<proteinExistence type="predicted"/>
<dbReference type="PROSITE" id="PS01162">
    <property type="entry name" value="QOR_ZETA_CRYSTAL"/>
    <property type="match status" value="1"/>
</dbReference>
<dbReference type="InterPro" id="IPR020843">
    <property type="entry name" value="ER"/>
</dbReference>
<dbReference type="AlphaFoldDB" id="A0A8T1X2T5"/>
<dbReference type="Pfam" id="PF08240">
    <property type="entry name" value="ADH_N"/>
    <property type="match status" value="1"/>
</dbReference>
<dbReference type="InterPro" id="IPR050700">
    <property type="entry name" value="YIM1/Zinc_Alcohol_DH_Fams"/>
</dbReference>
<accession>A0A8T1X2T5</accession>
<dbReference type="OrthoDB" id="9992527at2759"/>
<keyword evidence="4" id="KW-1185">Reference proteome</keyword>
<dbReference type="Proteomes" id="UP000693981">
    <property type="component" value="Unassembled WGS sequence"/>
</dbReference>
<organism evidence="3 4">
    <name type="scientific">Phytophthora boehmeriae</name>
    <dbReference type="NCBI Taxonomy" id="109152"/>
    <lineage>
        <taxon>Eukaryota</taxon>
        <taxon>Sar</taxon>
        <taxon>Stramenopiles</taxon>
        <taxon>Oomycota</taxon>
        <taxon>Peronosporomycetes</taxon>
        <taxon>Peronosporales</taxon>
        <taxon>Peronosporaceae</taxon>
        <taxon>Phytophthora</taxon>
    </lineage>
</organism>
<evidence type="ECO:0000313" key="4">
    <source>
        <dbReference type="Proteomes" id="UP000693981"/>
    </source>
</evidence>
<dbReference type="Pfam" id="PF13602">
    <property type="entry name" value="ADH_zinc_N_2"/>
    <property type="match status" value="1"/>
</dbReference>
<dbReference type="SMART" id="SM00829">
    <property type="entry name" value="PKS_ER"/>
    <property type="match status" value="1"/>
</dbReference>
<dbReference type="PANTHER" id="PTHR11695">
    <property type="entry name" value="ALCOHOL DEHYDROGENASE RELATED"/>
    <property type="match status" value="1"/>
</dbReference>
<evidence type="ECO:0000259" key="2">
    <source>
        <dbReference type="SMART" id="SM00829"/>
    </source>
</evidence>
<dbReference type="InterPro" id="IPR002364">
    <property type="entry name" value="Quin_OxRdtase/zeta-crystal_CS"/>
</dbReference>
<dbReference type="PANTHER" id="PTHR11695:SF294">
    <property type="entry name" value="RETICULON-4-INTERACTING PROTEIN 1, MITOCHONDRIAL"/>
    <property type="match status" value="1"/>
</dbReference>
<dbReference type="GO" id="GO:0008270">
    <property type="term" value="F:zinc ion binding"/>
    <property type="evidence" value="ECO:0007669"/>
    <property type="project" value="InterPro"/>
</dbReference>